<dbReference type="Pfam" id="PF01609">
    <property type="entry name" value="DDE_Tnp_1"/>
    <property type="match status" value="1"/>
</dbReference>
<dbReference type="GO" id="GO:0003677">
    <property type="term" value="F:DNA binding"/>
    <property type="evidence" value="ECO:0007669"/>
    <property type="project" value="InterPro"/>
</dbReference>
<accession>X1FK78</accession>
<reference evidence="2" key="1">
    <citation type="journal article" date="2014" name="Front. Microbiol.">
        <title>High frequency of phylogenetically diverse reductive dehalogenase-homologous genes in deep subseafloor sedimentary metagenomes.</title>
        <authorList>
            <person name="Kawai M."/>
            <person name="Futagami T."/>
            <person name="Toyoda A."/>
            <person name="Takaki Y."/>
            <person name="Nishi S."/>
            <person name="Hori S."/>
            <person name="Arai W."/>
            <person name="Tsubouchi T."/>
            <person name="Morono Y."/>
            <person name="Uchiyama I."/>
            <person name="Ito T."/>
            <person name="Fujiyama A."/>
            <person name="Inagaki F."/>
            <person name="Takami H."/>
        </authorList>
    </citation>
    <scope>NUCLEOTIDE SEQUENCE</scope>
    <source>
        <strain evidence="2">Expedition CK06-06</strain>
    </source>
</reference>
<protein>
    <recommendedName>
        <fullName evidence="1">Transposase IS4-like domain-containing protein</fullName>
    </recommendedName>
</protein>
<evidence type="ECO:0000313" key="2">
    <source>
        <dbReference type="EMBL" id="GAH29789.1"/>
    </source>
</evidence>
<feature type="domain" description="Transposase IS4-like" evidence="1">
    <location>
        <begin position="47"/>
        <end position="302"/>
    </location>
</feature>
<dbReference type="EMBL" id="BARU01002577">
    <property type="protein sequence ID" value="GAH29789.1"/>
    <property type="molecule type" value="Genomic_DNA"/>
</dbReference>
<dbReference type="AlphaFoldDB" id="X1FK78"/>
<dbReference type="InterPro" id="IPR002559">
    <property type="entry name" value="Transposase_11"/>
</dbReference>
<feature type="non-terminal residue" evidence="2">
    <location>
        <position position="1"/>
    </location>
</feature>
<dbReference type="GO" id="GO:0006313">
    <property type="term" value="P:DNA transposition"/>
    <property type="evidence" value="ECO:0007669"/>
    <property type="project" value="InterPro"/>
</dbReference>
<proteinExistence type="predicted"/>
<evidence type="ECO:0000259" key="1">
    <source>
        <dbReference type="Pfam" id="PF01609"/>
    </source>
</evidence>
<comment type="caution">
    <text evidence="2">The sequence shown here is derived from an EMBL/GenBank/DDBJ whole genome shotgun (WGS) entry which is preliminary data.</text>
</comment>
<dbReference type="GO" id="GO:0004803">
    <property type="term" value="F:transposase activity"/>
    <property type="evidence" value="ECO:0007669"/>
    <property type="project" value="InterPro"/>
</dbReference>
<name>X1FK78_9ZZZZ</name>
<feature type="non-terminal residue" evidence="2">
    <location>
        <position position="370"/>
    </location>
</feature>
<sequence>QRQTADRSVVDTETLANHLARISEASCQKTFYDHVCYMRQKRWIRGRVYVADAHEITISYGRKYEKIGRVGKKYGYKLVILFNNSEGRERIVGFKFAPLQTSERKMLLDIFTDLECQVCSIEELMDIIILDRGYWGAEYIKGLSEDYGIDVVTRARDEHLNMVKEDVDVWIKSGEVKWRWCEEERSRLGKIKVQYAGFSGIELLDKNLAVVAEVNVVVAYEYTLSGERLRDEKGRLRPRMIYVTTLPLGKNPYKIRRYYIGRWSIENQGNRELTQRWGIDILVGHKLNAMRARICFVLMLCNSMRILDMKYPKEWWQERDRLKKWGDGGLIGGLGIVVYTTDGHYGLFTGKEYTKMVIEATEVRLKAKKA</sequence>
<organism evidence="2">
    <name type="scientific">marine sediment metagenome</name>
    <dbReference type="NCBI Taxonomy" id="412755"/>
    <lineage>
        <taxon>unclassified sequences</taxon>
        <taxon>metagenomes</taxon>
        <taxon>ecological metagenomes</taxon>
    </lineage>
</organism>
<gene>
    <name evidence="2" type="ORF">S03H2_06023</name>
</gene>